<feature type="region of interest" description="Disordered" evidence="1">
    <location>
        <begin position="1"/>
        <end position="20"/>
    </location>
</feature>
<feature type="compositionally biased region" description="Basic residues" evidence="1">
    <location>
        <begin position="1"/>
        <end position="11"/>
    </location>
</feature>
<accession>A0A5B7H2T2</accession>
<proteinExistence type="predicted"/>
<keyword evidence="3" id="KW-1185">Reference proteome</keyword>
<sequence length="82" mass="9165">MPWRPLLRRGPKMSPGQTPLSVMTPNALTPSLNFIRLLQSQSYFCILSYFSNPSSGSPKVEMPLAFCLCQLGGPEEIYIDFP</sequence>
<comment type="caution">
    <text evidence="2">The sequence shown here is derived from an EMBL/GenBank/DDBJ whole genome shotgun (WGS) entry which is preliminary data.</text>
</comment>
<evidence type="ECO:0000313" key="2">
    <source>
        <dbReference type="EMBL" id="MPC65392.1"/>
    </source>
</evidence>
<gene>
    <name evidence="2" type="ORF">E2C01_059526</name>
</gene>
<organism evidence="2 3">
    <name type="scientific">Portunus trituberculatus</name>
    <name type="common">Swimming crab</name>
    <name type="synonym">Neptunus trituberculatus</name>
    <dbReference type="NCBI Taxonomy" id="210409"/>
    <lineage>
        <taxon>Eukaryota</taxon>
        <taxon>Metazoa</taxon>
        <taxon>Ecdysozoa</taxon>
        <taxon>Arthropoda</taxon>
        <taxon>Crustacea</taxon>
        <taxon>Multicrustacea</taxon>
        <taxon>Malacostraca</taxon>
        <taxon>Eumalacostraca</taxon>
        <taxon>Eucarida</taxon>
        <taxon>Decapoda</taxon>
        <taxon>Pleocyemata</taxon>
        <taxon>Brachyura</taxon>
        <taxon>Eubrachyura</taxon>
        <taxon>Portunoidea</taxon>
        <taxon>Portunidae</taxon>
        <taxon>Portuninae</taxon>
        <taxon>Portunus</taxon>
    </lineage>
</organism>
<evidence type="ECO:0000313" key="3">
    <source>
        <dbReference type="Proteomes" id="UP000324222"/>
    </source>
</evidence>
<dbReference type="AlphaFoldDB" id="A0A5B7H2T2"/>
<name>A0A5B7H2T2_PORTR</name>
<protein>
    <submittedName>
        <fullName evidence="2">Uncharacterized protein</fullName>
    </submittedName>
</protein>
<dbReference type="EMBL" id="VSRR010023315">
    <property type="protein sequence ID" value="MPC65392.1"/>
    <property type="molecule type" value="Genomic_DNA"/>
</dbReference>
<dbReference type="Proteomes" id="UP000324222">
    <property type="component" value="Unassembled WGS sequence"/>
</dbReference>
<evidence type="ECO:0000256" key="1">
    <source>
        <dbReference type="SAM" id="MobiDB-lite"/>
    </source>
</evidence>
<reference evidence="2 3" key="1">
    <citation type="submission" date="2019-05" db="EMBL/GenBank/DDBJ databases">
        <title>Another draft genome of Portunus trituberculatus and its Hox gene families provides insights of decapod evolution.</title>
        <authorList>
            <person name="Jeong J.-H."/>
            <person name="Song I."/>
            <person name="Kim S."/>
            <person name="Choi T."/>
            <person name="Kim D."/>
            <person name="Ryu S."/>
            <person name="Kim W."/>
        </authorList>
    </citation>
    <scope>NUCLEOTIDE SEQUENCE [LARGE SCALE GENOMIC DNA]</scope>
    <source>
        <tissue evidence="2">Muscle</tissue>
    </source>
</reference>